<evidence type="ECO:0008006" key="3">
    <source>
        <dbReference type="Google" id="ProtNLM"/>
    </source>
</evidence>
<keyword evidence="2" id="KW-1185">Reference proteome</keyword>
<dbReference type="AlphaFoldDB" id="A0A133V237"/>
<dbReference type="EMBL" id="LHXW01000003">
    <property type="protein sequence ID" value="KXB00502.1"/>
    <property type="molecule type" value="Genomic_DNA"/>
</dbReference>
<dbReference type="PANTHER" id="PTHR38031">
    <property type="entry name" value="SULFUR CARRIER PROTEIN SLR0821-RELATED"/>
    <property type="match status" value="1"/>
</dbReference>
<proteinExistence type="predicted"/>
<dbReference type="Proteomes" id="UP000070520">
    <property type="component" value="Unassembled WGS sequence"/>
</dbReference>
<reference evidence="1 2" key="1">
    <citation type="journal article" date="2016" name="Sci. Rep.">
        <title>Metabolic traits of an uncultured archaeal lineage -MSBL1- from brine pools of the Red Sea.</title>
        <authorList>
            <person name="Mwirichia R."/>
            <person name="Alam I."/>
            <person name="Rashid M."/>
            <person name="Vinu M."/>
            <person name="Ba-Alawi W."/>
            <person name="Anthony Kamau A."/>
            <person name="Kamanda Ngugi D."/>
            <person name="Goker M."/>
            <person name="Klenk H.P."/>
            <person name="Bajic V."/>
            <person name="Stingl U."/>
        </authorList>
    </citation>
    <scope>NUCLEOTIDE SEQUENCE [LARGE SCALE GENOMIC DNA]</scope>
    <source>
        <strain evidence="1">SCGC-AAA261C02</strain>
    </source>
</reference>
<organism evidence="1 2">
    <name type="scientific">candidate division MSBL1 archaeon SCGC-AAA261C02</name>
    <dbReference type="NCBI Taxonomy" id="1698272"/>
    <lineage>
        <taxon>Archaea</taxon>
        <taxon>Methanobacteriati</taxon>
        <taxon>Methanobacteriota</taxon>
        <taxon>candidate division MSBL1</taxon>
    </lineage>
</organism>
<name>A0A133V237_9EURY</name>
<dbReference type="InterPro" id="IPR052045">
    <property type="entry name" value="Sulfur_Carrier/Prot_Modifier"/>
</dbReference>
<evidence type="ECO:0000313" key="1">
    <source>
        <dbReference type="EMBL" id="KXB00502.1"/>
    </source>
</evidence>
<dbReference type="InterPro" id="IPR016155">
    <property type="entry name" value="Mopterin_synth/thiamin_S_b"/>
</dbReference>
<evidence type="ECO:0000313" key="2">
    <source>
        <dbReference type="Proteomes" id="UP000070520"/>
    </source>
</evidence>
<comment type="caution">
    <text evidence="1">The sequence shown here is derived from an EMBL/GenBank/DDBJ whole genome shotgun (WGS) entry which is preliminary data.</text>
</comment>
<gene>
    <name evidence="1" type="ORF">AKJ42_00470</name>
</gene>
<dbReference type="PANTHER" id="PTHR38031:SF1">
    <property type="entry name" value="SULFUR CARRIER PROTEIN CYSO"/>
    <property type="match status" value="1"/>
</dbReference>
<dbReference type="SUPFAM" id="SSF54285">
    <property type="entry name" value="MoaD/ThiS"/>
    <property type="match status" value="1"/>
</dbReference>
<accession>A0A133V237</accession>
<dbReference type="Pfam" id="PF02597">
    <property type="entry name" value="ThiS"/>
    <property type="match status" value="1"/>
</dbReference>
<dbReference type="InterPro" id="IPR003749">
    <property type="entry name" value="ThiS/MoaD-like"/>
</dbReference>
<dbReference type="InterPro" id="IPR012675">
    <property type="entry name" value="Beta-grasp_dom_sf"/>
</dbReference>
<dbReference type="Gene3D" id="3.10.20.30">
    <property type="match status" value="1"/>
</dbReference>
<protein>
    <recommendedName>
        <fullName evidence="3">Ubiquitin-like domain-containing protein</fullName>
    </recommendedName>
</protein>
<sequence length="90" mass="10182">MLIQGDLQKKAGTKKIRTPIEDQETIDTLLIKISRRAPKLVETILDPRTGDLNEDFEVLLNGRSIQQLSGLHTRLKDEDEVTITPAETEE</sequence>